<evidence type="ECO:0000313" key="1">
    <source>
        <dbReference type="EMBL" id="OQU84711.1"/>
    </source>
</evidence>
<keyword evidence="2" id="KW-1185">Reference proteome</keyword>
<reference evidence="1 2" key="1">
    <citation type="journal article" date="2009" name="Nature">
        <title>The Sorghum bicolor genome and the diversification of grasses.</title>
        <authorList>
            <person name="Paterson A.H."/>
            <person name="Bowers J.E."/>
            <person name="Bruggmann R."/>
            <person name="Dubchak I."/>
            <person name="Grimwood J."/>
            <person name="Gundlach H."/>
            <person name="Haberer G."/>
            <person name="Hellsten U."/>
            <person name="Mitros T."/>
            <person name="Poliakov A."/>
            <person name="Schmutz J."/>
            <person name="Spannagl M."/>
            <person name="Tang H."/>
            <person name="Wang X."/>
            <person name="Wicker T."/>
            <person name="Bharti A.K."/>
            <person name="Chapman J."/>
            <person name="Feltus F.A."/>
            <person name="Gowik U."/>
            <person name="Grigoriev I.V."/>
            <person name="Lyons E."/>
            <person name="Maher C.A."/>
            <person name="Martis M."/>
            <person name="Narechania A."/>
            <person name="Otillar R.P."/>
            <person name="Penning B.W."/>
            <person name="Salamov A.A."/>
            <person name="Wang Y."/>
            <person name="Zhang L."/>
            <person name="Carpita N.C."/>
            <person name="Freeling M."/>
            <person name="Gingle A.R."/>
            <person name="Hash C.T."/>
            <person name="Keller B."/>
            <person name="Klein P."/>
            <person name="Kresovich S."/>
            <person name="McCann M.C."/>
            <person name="Ming R."/>
            <person name="Peterson D.G."/>
            <person name="Mehboob-ur-Rahman"/>
            <person name="Ware D."/>
            <person name="Westhoff P."/>
            <person name="Mayer K.F."/>
            <person name="Messing J."/>
            <person name="Rokhsar D.S."/>
        </authorList>
    </citation>
    <scope>NUCLEOTIDE SEQUENCE [LARGE SCALE GENOMIC DNA]</scope>
    <source>
        <strain evidence="2">cv. BTx623</strain>
    </source>
</reference>
<dbReference type="Gramene" id="OQU84711">
    <property type="protein sequence ID" value="OQU84711"/>
    <property type="gene ID" value="SORBI_3004G111600"/>
</dbReference>
<dbReference type="Proteomes" id="UP000000768">
    <property type="component" value="Chromosome 4"/>
</dbReference>
<sequence>MRCGPPRLLRPGAHLGHTSVGWSDADPLATSRIHCVYTLSYLDDANLCFRCACQACGFVGRCSKFDMIVVFWTTPTFVSAAPAKLVVSLGAAQNLTCSRNISQMVKNWVIMHYVLCHSAYSSLMLYPTYDCCILDDANLCFRCACQACGFIGRCSKFDMGNQNIVMPVLLGFTMLDSVPAFESIMIIGLLMTHTLSIGVS</sequence>
<reference evidence="2" key="2">
    <citation type="journal article" date="2018" name="Plant J.">
        <title>The Sorghum bicolor reference genome: improved assembly, gene annotations, a transcriptome atlas, and signatures of genome organization.</title>
        <authorList>
            <person name="McCormick R.F."/>
            <person name="Truong S.K."/>
            <person name="Sreedasyam A."/>
            <person name="Jenkins J."/>
            <person name="Shu S."/>
            <person name="Sims D."/>
            <person name="Kennedy M."/>
            <person name="Amirebrahimi M."/>
            <person name="Weers B.D."/>
            <person name="McKinley B."/>
            <person name="Mattison A."/>
            <person name="Morishige D.T."/>
            <person name="Grimwood J."/>
            <person name="Schmutz J."/>
            <person name="Mullet J.E."/>
        </authorList>
    </citation>
    <scope>NUCLEOTIDE SEQUENCE [LARGE SCALE GENOMIC DNA]</scope>
    <source>
        <strain evidence="2">cv. BTx623</strain>
    </source>
</reference>
<dbReference type="AlphaFoldDB" id="A0A1Z5RMC0"/>
<name>A0A1Z5RMC0_SORBI</name>
<organism evidence="1 2">
    <name type="scientific">Sorghum bicolor</name>
    <name type="common">Sorghum</name>
    <name type="synonym">Sorghum vulgare</name>
    <dbReference type="NCBI Taxonomy" id="4558"/>
    <lineage>
        <taxon>Eukaryota</taxon>
        <taxon>Viridiplantae</taxon>
        <taxon>Streptophyta</taxon>
        <taxon>Embryophyta</taxon>
        <taxon>Tracheophyta</taxon>
        <taxon>Spermatophyta</taxon>
        <taxon>Magnoliopsida</taxon>
        <taxon>Liliopsida</taxon>
        <taxon>Poales</taxon>
        <taxon>Poaceae</taxon>
        <taxon>PACMAD clade</taxon>
        <taxon>Panicoideae</taxon>
        <taxon>Andropogonodae</taxon>
        <taxon>Andropogoneae</taxon>
        <taxon>Sorghinae</taxon>
        <taxon>Sorghum</taxon>
    </lineage>
</organism>
<dbReference type="EMBL" id="CM000763">
    <property type="protein sequence ID" value="OQU84711.1"/>
    <property type="molecule type" value="Genomic_DNA"/>
</dbReference>
<gene>
    <name evidence="1" type="ORF">SORBI_3004G111600</name>
</gene>
<dbReference type="InParanoid" id="A0A1Z5RMC0"/>
<evidence type="ECO:0000313" key="2">
    <source>
        <dbReference type="Proteomes" id="UP000000768"/>
    </source>
</evidence>
<protein>
    <submittedName>
        <fullName evidence="1">Uncharacterized protein</fullName>
    </submittedName>
</protein>
<proteinExistence type="predicted"/>
<accession>A0A1Z5RMC0</accession>